<name>A0A6A7BR50_9PEZI</name>
<dbReference type="Proteomes" id="UP000799421">
    <property type="component" value="Unassembled WGS sequence"/>
</dbReference>
<reference evidence="1" key="1">
    <citation type="journal article" date="2020" name="Stud. Mycol.">
        <title>101 Dothideomycetes genomes: a test case for predicting lifestyles and emergence of pathogens.</title>
        <authorList>
            <person name="Haridas S."/>
            <person name="Albert R."/>
            <person name="Binder M."/>
            <person name="Bloem J."/>
            <person name="Labutti K."/>
            <person name="Salamov A."/>
            <person name="Andreopoulos B."/>
            <person name="Baker S."/>
            <person name="Barry K."/>
            <person name="Bills G."/>
            <person name="Bluhm B."/>
            <person name="Cannon C."/>
            <person name="Castanera R."/>
            <person name="Culley D."/>
            <person name="Daum C."/>
            <person name="Ezra D."/>
            <person name="Gonzalez J."/>
            <person name="Henrissat B."/>
            <person name="Kuo A."/>
            <person name="Liang C."/>
            <person name="Lipzen A."/>
            <person name="Lutzoni F."/>
            <person name="Magnuson J."/>
            <person name="Mondo S."/>
            <person name="Nolan M."/>
            <person name="Ohm R."/>
            <person name="Pangilinan J."/>
            <person name="Park H.-J."/>
            <person name="Ramirez L."/>
            <person name="Alfaro M."/>
            <person name="Sun H."/>
            <person name="Tritt A."/>
            <person name="Yoshinaga Y."/>
            <person name="Zwiers L.-H."/>
            <person name="Turgeon B."/>
            <person name="Goodwin S."/>
            <person name="Spatafora J."/>
            <person name="Crous P."/>
            <person name="Grigoriev I."/>
        </authorList>
    </citation>
    <scope>NUCLEOTIDE SEQUENCE</scope>
    <source>
        <strain evidence="1">CBS 480.64</strain>
    </source>
</reference>
<dbReference type="Gene3D" id="3.30.200.20">
    <property type="entry name" value="Phosphorylase Kinase, domain 1"/>
    <property type="match status" value="1"/>
</dbReference>
<accession>A0A6A7BR50</accession>
<proteinExistence type="predicted"/>
<evidence type="ECO:0000313" key="1">
    <source>
        <dbReference type="EMBL" id="KAF2857572.1"/>
    </source>
</evidence>
<evidence type="ECO:0000313" key="2">
    <source>
        <dbReference type="Proteomes" id="UP000799421"/>
    </source>
</evidence>
<keyword evidence="2" id="KW-1185">Reference proteome</keyword>
<dbReference type="OrthoDB" id="5979581at2759"/>
<organism evidence="1 2">
    <name type="scientific">Piedraia hortae CBS 480.64</name>
    <dbReference type="NCBI Taxonomy" id="1314780"/>
    <lineage>
        <taxon>Eukaryota</taxon>
        <taxon>Fungi</taxon>
        <taxon>Dikarya</taxon>
        <taxon>Ascomycota</taxon>
        <taxon>Pezizomycotina</taxon>
        <taxon>Dothideomycetes</taxon>
        <taxon>Dothideomycetidae</taxon>
        <taxon>Capnodiales</taxon>
        <taxon>Piedraiaceae</taxon>
        <taxon>Piedraia</taxon>
    </lineage>
</organism>
<feature type="non-terminal residue" evidence="1">
    <location>
        <position position="1"/>
    </location>
</feature>
<sequence>PVRLGEILHNSRYRILHKLGYGWNASIWAARDKQKGTAVLSFGSSKLIGLQRAKISASRINHPGMAYMPILLDEFEFVRPNGTHNCLVTDVQGASCTPAISSGTYTTSTTLQKRNSCGSLAPRRSHTCGAWSSSL</sequence>
<dbReference type="AlphaFoldDB" id="A0A6A7BR50"/>
<dbReference type="EMBL" id="MU006037">
    <property type="protein sequence ID" value="KAF2857572.1"/>
    <property type="molecule type" value="Genomic_DNA"/>
</dbReference>
<protein>
    <recommendedName>
        <fullName evidence="3">Protein kinase domain-containing protein</fullName>
    </recommendedName>
</protein>
<evidence type="ECO:0008006" key="3">
    <source>
        <dbReference type="Google" id="ProtNLM"/>
    </source>
</evidence>
<gene>
    <name evidence="1" type="ORF">K470DRAFT_223141</name>
</gene>